<evidence type="ECO:0000313" key="18">
    <source>
        <dbReference type="Proteomes" id="UP000261560"/>
    </source>
</evidence>
<keyword evidence="5" id="KW-0158">Chromosome</keyword>
<dbReference type="OrthoDB" id="10251401at2759"/>
<keyword evidence="7 9" id="KW-0539">Nucleus</keyword>
<evidence type="ECO:0000259" key="13">
    <source>
        <dbReference type="Pfam" id="PF17404"/>
    </source>
</evidence>
<dbReference type="GO" id="GO:0003723">
    <property type="term" value="F:RNA binding"/>
    <property type="evidence" value="ECO:0007669"/>
    <property type="project" value="UniProtKB-KW"/>
</dbReference>
<dbReference type="InterPro" id="IPR035082">
    <property type="entry name" value="Nrap_D1"/>
</dbReference>
<reference evidence="17" key="1">
    <citation type="submission" date="2025-08" db="UniProtKB">
        <authorList>
            <consortium name="Ensembl"/>
        </authorList>
    </citation>
    <scope>IDENTIFICATION</scope>
</reference>
<feature type="domain" description="Nrap protein" evidence="16">
    <location>
        <begin position="995"/>
        <end position="1129"/>
    </location>
</feature>
<dbReference type="Gene3D" id="1.10.1410.10">
    <property type="match status" value="2"/>
</dbReference>
<dbReference type="GO" id="GO:0032040">
    <property type="term" value="C:small-subunit processome"/>
    <property type="evidence" value="ECO:0007669"/>
    <property type="project" value="TreeGrafter"/>
</dbReference>
<dbReference type="GeneTree" id="ENSGT00390000018619"/>
<evidence type="ECO:0000256" key="3">
    <source>
        <dbReference type="ARBA" id="ARBA00006674"/>
    </source>
</evidence>
<keyword evidence="18" id="KW-1185">Reference proteome</keyword>
<feature type="domain" description="Nrap protein" evidence="15">
    <location>
        <begin position="838"/>
        <end position="992"/>
    </location>
</feature>
<evidence type="ECO:0000256" key="6">
    <source>
        <dbReference type="ARBA" id="ARBA00022884"/>
    </source>
</evidence>
<evidence type="ECO:0000256" key="4">
    <source>
        <dbReference type="ARBA" id="ARBA00016437"/>
    </source>
</evidence>
<dbReference type="OMA" id="NPHGGKE"/>
<evidence type="ECO:0000256" key="2">
    <source>
        <dbReference type="ARBA" id="ARBA00004604"/>
    </source>
</evidence>
<evidence type="ECO:0000256" key="7">
    <source>
        <dbReference type="ARBA" id="ARBA00023242"/>
    </source>
</evidence>
<sequence>MKKKKQPSEEMLVSDSSHDEDQPAVQAKRSKPGVPSEEVVYHPVKLSRNDLYRPPSAEELNQLKEAESLFHCSLLKMQMEELLKEVVLSERRRQQIDSFIANVTEHLQTVPTSPKVEVSDLSWLSGSVKVPFLLMPKATKGKFYMTPPASVNLIGSYPLGTCIKPHIRVDLAVTIPAEVLQEKDFLNQRYPRKRALYLAGLAQHLSSSSEVGTLRYSCLHGNRLRPVLVLTPPGKDSSSFTVRLHACPPPGFFKPNRFHPQRNNVRTEWYTGVQTAQPESSDPPTPHYNSSVLGDLLPRAHLQFLSAVSSQCSAFTDGVALLKVWLHQRQLDQGTGCFSGFHASMLVAYLLTTHRVSNNMTAYQLLRNSLNFLASTDLTVNGISLAKNPDSTAPSLAEFHSAFQVVFVDPSGHLNMCSDMTACTYKQLQHEASLSMQFWDEPTVDGFHCLLMTPKPMIRTSDHVFQLCDLVKLQSTCKKQNLLNDLMDLSGNYVQAALPFILSLLQQGLGQRIHQLTHSLAPDPEWSVEGEAPKYKAQPPLSFGLLLKPELAASVLEKGPAADNPKAVEFRQLWGSRSELRRFQDGSITEAVLWEGESMCQKRLVPQQIVTYLLQLHADIPEASVRHVGGMDDVVKTGSEVPTTGEEESLAVVQAYDDLSRKLWNLEGLPLSITAVQGAHPALRYTQVFPPQPLKVDYTFFDKEKTSRSLIPKEGKPCPAYITPITVICHMEGSGKWPHDRLAIRHIRSAFHIRLAELLKKQHNYTCRACPSHLDVWKDGLAFRIQVAYHREPQVLRESVTPEGLLVVRDNEEAQQLEMATIHKPLLTSTLHGLQQEYSCFGAVCRLAKRWLAAQLFADDITEDTADLLVASLFLQPAPFTPPGSPQVGFLRFLHLLSSFEWRNNPLIVNLNNQLTAADYTEIKNSFMASRESLPVMFIATPNDKNSSMWTKRAPTVQMLQRVMTVAAESLKVLECQLMDGKRIQDVRVVMRPPLDAYDVLIHLHPKQVPLLSQAVDPPSVNFSRGVMAQGAAHSGGALPVIDYNPVFLYLSELREAFGDLALFFCDPYGGTVIAVLWKPKAFAPAPFKTSQVSARTVKVTGNEAKTVPNVEAILEDFQVLGKDLVKSVEARTDKWSF</sequence>
<feature type="domain" description="Nrap protein" evidence="14">
    <location>
        <begin position="632"/>
        <end position="836"/>
    </location>
</feature>
<dbReference type="InterPro" id="IPR035371">
    <property type="entry name" value="Nrap_D6"/>
</dbReference>
<dbReference type="Pfam" id="PF17403">
    <property type="entry name" value="Nrap_D2"/>
    <property type="match status" value="1"/>
</dbReference>
<dbReference type="KEGG" id="oml:112148634"/>
<evidence type="ECO:0000256" key="10">
    <source>
        <dbReference type="SAM" id="MobiDB-lite"/>
    </source>
</evidence>
<feature type="domain" description="Nrap protein" evidence="12">
    <location>
        <begin position="314"/>
        <end position="453"/>
    </location>
</feature>
<dbReference type="Pfam" id="PF17405">
    <property type="entry name" value="Nrap_D4"/>
    <property type="match status" value="1"/>
</dbReference>
<comment type="function">
    <text evidence="8">Part of the small subunit (SSU) processome, first precursor of the small eukaryotic ribosomal subunit. During the assembly of the SSU processome in the nucleolus, many ribosome biogenesis factors, an RNA chaperone and ribosomal proteins associate with the nascent pre-rRNA and work in concert to generate RNA folding, modifications, rearrangements and cleavage as well as targeted degradation of pre-ribosomal RNA by the RNA exosome.</text>
</comment>
<dbReference type="STRING" id="30732.ENSOMEP00000005847"/>
<evidence type="ECO:0000259" key="15">
    <source>
        <dbReference type="Pfam" id="PF17406"/>
    </source>
</evidence>
<dbReference type="GeneID" id="112148634"/>
<dbReference type="Gene3D" id="3.30.70.3030">
    <property type="match status" value="1"/>
</dbReference>
<dbReference type="Pfam" id="PF17407">
    <property type="entry name" value="Nrap_D6"/>
    <property type="match status" value="1"/>
</dbReference>
<evidence type="ECO:0000259" key="14">
    <source>
        <dbReference type="Pfam" id="PF17405"/>
    </source>
</evidence>
<organism evidence="17 18">
    <name type="scientific">Oryzias melastigma</name>
    <name type="common">Marine medaka</name>
    <dbReference type="NCBI Taxonomy" id="30732"/>
    <lineage>
        <taxon>Eukaryota</taxon>
        <taxon>Metazoa</taxon>
        <taxon>Chordata</taxon>
        <taxon>Craniata</taxon>
        <taxon>Vertebrata</taxon>
        <taxon>Euteleostomi</taxon>
        <taxon>Actinopterygii</taxon>
        <taxon>Neopterygii</taxon>
        <taxon>Teleostei</taxon>
        <taxon>Neoteleostei</taxon>
        <taxon>Acanthomorphata</taxon>
        <taxon>Ovalentaria</taxon>
        <taxon>Atherinomorphae</taxon>
        <taxon>Beloniformes</taxon>
        <taxon>Adrianichthyidae</taxon>
        <taxon>Oryziinae</taxon>
        <taxon>Oryzias</taxon>
    </lineage>
</organism>
<evidence type="ECO:0000256" key="8">
    <source>
        <dbReference type="ARBA" id="ARBA00035000"/>
    </source>
</evidence>
<dbReference type="RefSeq" id="XP_024131643.1">
    <property type="nucleotide sequence ID" value="XM_024275875.2"/>
</dbReference>
<dbReference type="FunFam" id="1.10.1410.10:FF:000006">
    <property type="entry name" value="Nucleolar protein 6"/>
    <property type="match status" value="1"/>
</dbReference>
<protein>
    <recommendedName>
        <fullName evidence="4 9">Nucleolar protein 6</fullName>
    </recommendedName>
</protein>
<name>A0A3B3BL61_ORYME</name>
<dbReference type="InterPro" id="IPR035367">
    <property type="entry name" value="Nrap_D2"/>
</dbReference>
<evidence type="ECO:0000256" key="9">
    <source>
        <dbReference type="RuleBase" id="RU364032"/>
    </source>
</evidence>
<dbReference type="PaxDb" id="30732-ENSOMEP00000005847"/>
<evidence type="ECO:0000259" key="16">
    <source>
        <dbReference type="Pfam" id="PF17407"/>
    </source>
</evidence>
<keyword evidence="6 9" id="KW-0694">RNA-binding</keyword>
<evidence type="ECO:0000313" key="17">
    <source>
        <dbReference type="Ensembl" id="ENSOMEP00000005847.1"/>
    </source>
</evidence>
<dbReference type="InterPro" id="IPR035368">
    <property type="entry name" value="Nrap_D3"/>
</dbReference>
<feature type="region of interest" description="Disordered" evidence="10">
    <location>
        <begin position="1"/>
        <end position="39"/>
    </location>
</feature>
<dbReference type="InterPro" id="IPR005554">
    <property type="entry name" value="NOL6/Upt22"/>
</dbReference>
<dbReference type="InterPro" id="IPR035370">
    <property type="entry name" value="Nrap_D5"/>
</dbReference>
<dbReference type="FunFam" id="1.10.1410.10:FF:000005">
    <property type="entry name" value="Nucleolar protein 6"/>
    <property type="match status" value="1"/>
</dbReference>
<accession>A0A3B3BL61</accession>
<dbReference type="Pfam" id="PF17404">
    <property type="entry name" value="Nrap_D3"/>
    <property type="match status" value="1"/>
</dbReference>
<dbReference type="SUPFAM" id="SSF81631">
    <property type="entry name" value="PAP/OAS1 substrate-binding domain"/>
    <property type="match status" value="1"/>
</dbReference>
<evidence type="ECO:0000256" key="5">
    <source>
        <dbReference type="ARBA" id="ARBA00022454"/>
    </source>
</evidence>
<dbReference type="Proteomes" id="UP000261560">
    <property type="component" value="Unplaced"/>
</dbReference>
<dbReference type="GO" id="GO:0005694">
    <property type="term" value="C:chromosome"/>
    <property type="evidence" value="ECO:0007669"/>
    <property type="project" value="UniProtKB-SubCell"/>
</dbReference>
<dbReference type="GO" id="GO:0034456">
    <property type="term" value="C:UTP-C complex"/>
    <property type="evidence" value="ECO:0007669"/>
    <property type="project" value="TreeGrafter"/>
</dbReference>
<dbReference type="Pfam" id="PF17406">
    <property type="entry name" value="Nrap_D5"/>
    <property type="match status" value="1"/>
</dbReference>
<evidence type="ECO:0000259" key="12">
    <source>
        <dbReference type="Pfam" id="PF17403"/>
    </source>
</evidence>
<dbReference type="AlphaFoldDB" id="A0A3B3BL61"/>
<evidence type="ECO:0000256" key="1">
    <source>
        <dbReference type="ARBA" id="ARBA00004286"/>
    </source>
</evidence>
<dbReference type="CTD" id="65083"/>
<dbReference type="GO" id="GO:0006409">
    <property type="term" value="P:tRNA export from nucleus"/>
    <property type="evidence" value="ECO:0007669"/>
    <property type="project" value="TreeGrafter"/>
</dbReference>
<dbReference type="GO" id="GO:0006364">
    <property type="term" value="P:rRNA processing"/>
    <property type="evidence" value="ECO:0007669"/>
    <property type="project" value="TreeGrafter"/>
</dbReference>
<feature type="domain" description="Nrap protein" evidence="13">
    <location>
        <begin position="459"/>
        <end position="618"/>
    </location>
</feature>
<dbReference type="FunFam" id="3.30.70.3030:FF:000001">
    <property type="entry name" value="Nucleolar protein 6"/>
    <property type="match status" value="1"/>
</dbReference>
<dbReference type="Pfam" id="PF03813">
    <property type="entry name" value="Nrap"/>
    <property type="match status" value="1"/>
</dbReference>
<comment type="subcellular location">
    <subcellularLocation>
        <location evidence="1">Chromosome</location>
    </subcellularLocation>
    <subcellularLocation>
        <location evidence="2 9">Nucleus</location>
        <location evidence="2 9">Nucleolus</location>
    </subcellularLocation>
</comment>
<dbReference type="PANTHER" id="PTHR17972">
    <property type="entry name" value="NUCLEOLAR RNA-ASSOCIATED PROTEIN"/>
    <property type="match status" value="1"/>
</dbReference>
<dbReference type="InterPro" id="IPR035369">
    <property type="entry name" value="Nrap_D4"/>
</dbReference>
<feature type="domain" description="Nrap protein" evidence="11">
    <location>
        <begin position="169"/>
        <end position="310"/>
    </location>
</feature>
<reference evidence="17" key="2">
    <citation type="submission" date="2025-09" db="UniProtKB">
        <authorList>
            <consortium name="Ensembl"/>
        </authorList>
    </citation>
    <scope>IDENTIFICATION</scope>
</reference>
<dbReference type="Ensembl" id="ENSOMET00000006794.1">
    <property type="protein sequence ID" value="ENSOMEP00000005847.1"/>
    <property type="gene ID" value="ENSOMEG00000006877.1"/>
</dbReference>
<dbReference type="PANTHER" id="PTHR17972:SF0">
    <property type="entry name" value="NUCLEOLAR PROTEIN 6"/>
    <property type="match status" value="1"/>
</dbReference>
<comment type="similarity">
    <text evidence="3 9">Belongs to the NRAP family.</text>
</comment>
<evidence type="ECO:0000259" key="11">
    <source>
        <dbReference type="Pfam" id="PF03813"/>
    </source>
</evidence>
<dbReference type="GO" id="GO:0032545">
    <property type="term" value="C:CURI complex"/>
    <property type="evidence" value="ECO:0007669"/>
    <property type="project" value="TreeGrafter"/>
</dbReference>
<proteinExistence type="inferred from homology"/>